<evidence type="ECO:0000313" key="4">
    <source>
        <dbReference type="Proteomes" id="UP000000844"/>
    </source>
</evidence>
<feature type="compositionally biased region" description="Low complexity" evidence="1">
    <location>
        <begin position="46"/>
        <end position="79"/>
    </location>
</feature>
<keyword evidence="2" id="KW-1133">Transmembrane helix</keyword>
<dbReference type="HOGENOM" id="CLU_1359706_0_0_11"/>
<dbReference type="AlphaFoldDB" id="D3Q3X2"/>
<name>D3Q3X2_STANL</name>
<feature type="transmembrane region" description="Helical" evidence="2">
    <location>
        <begin position="21"/>
        <end position="41"/>
    </location>
</feature>
<dbReference type="eggNOG" id="COG0739">
    <property type="taxonomic scope" value="Bacteria"/>
</dbReference>
<proteinExistence type="predicted"/>
<sequence length="201" mass="20273">MRPEKPPRTGLHRWGGEKPALMVLGGVVGLALVLGLIVLVVSGDPEPTPDTASDTGSTSTTASASPSPSAKSPGAASSKSESKKYTPGKNPHGAKEVCGGGFKPIDKLTVKSGSTTLGTVNLLFNAGNGANCVVTLKAVDIGKKTPMTASLSLKSGKSGDESGSFGYYAGPVKREAARTCVKWSGSIDGVAVDSGDWSHCG</sequence>
<organism evidence="3 4">
    <name type="scientific">Stackebrandtia nassauensis (strain DSM 44728 / CIP 108903 / NRRL B-16338 / NBRC 102104 / LLR-40K-21)</name>
    <dbReference type="NCBI Taxonomy" id="446470"/>
    <lineage>
        <taxon>Bacteria</taxon>
        <taxon>Bacillati</taxon>
        <taxon>Actinomycetota</taxon>
        <taxon>Actinomycetes</taxon>
        <taxon>Glycomycetales</taxon>
        <taxon>Glycomycetaceae</taxon>
        <taxon>Stackebrandtia</taxon>
    </lineage>
</organism>
<feature type="region of interest" description="Disordered" evidence="1">
    <location>
        <begin position="46"/>
        <end position="98"/>
    </location>
</feature>
<keyword evidence="2" id="KW-0812">Transmembrane</keyword>
<keyword evidence="4" id="KW-1185">Reference proteome</keyword>
<evidence type="ECO:0000313" key="3">
    <source>
        <dbReference type="EMBL" id="ADD44039.1"/>
    </source>
</evidence>
<dbReference type="EMBL" id="CP001778">
    <property type="protein sequence ID" value="ADD44039.1"/>
    <property type="molecule type" value="Genomic_DNA"/>
</dbReference>
<dbReference type="Proteomes" id="UP000000844">
    <property type="component" value="Chromosome"/>
</dbReference>
<dbReference type="OrthoDB" id="1099523at2"/>
<gene>
    <name evidence="3" type="ordered locus">Snas_4392</name>
</gene>
<reference evidence="3 4" key="1">
    <citation type="journal article" date="2009" name="Stand. Genomic Sci.">
        <title>Complete genome sequence of Stackebrandtia nassauensis type strain (LLR-40K-21).</title>
        <authorList>
            <person name="Munk C."/>
            <person name="Lapidus A."/>
            <person name="Copeland A."/>
            <person name="Jando M."/>
            <person name="Mayilraj S."/>
            <person name="Glavina Del Rio T."/>
            <person name="Nolan M."/>
            <person name="Chen F."/>
            <person name="Lucas S."/>
            <person name="Tice H."/>
            <person name="Cheng J.F."/>
            <person name="Han C."/>
            <person name="Detter J.C."/>
            <person name="Bruce D."/>
            <person name="Goodwin L."/>
            <person name="Chain P."/>
            <person name="Pitluck S."/>
            <person name="Goker M."/>
            <person name="Ovchinikova G."/>
            <person name="Pati A."/>
            <person name="Ivanova N."/>
            <person name="Mavromatis K."/>
            <person name="Chen A."/>
            <person name="Palaniappan K."/>
            <person name="Land M."/>
            <person name="Hauser L."/>
            <person name="Chang Y.J."/>
            <person name="Jeffries C.D."/>
            <person name="Bristow J."/>
            <person name="Eisen J.A."/>
            <person name="Markowitz V."/>
            <person name="Hugenholtz P."/>
            <person name="Kyrpides N.C."/>
            <person name="Klenk H.P."/>
        </authorList>
    </citation>
    <scope>NUCLEOTIDE SEQUENCE [LARGE SCALE GENOMIC DNA]</scope>
    <source>
        <strain evidence="4">DSM 44728 / CIP 108903 / NRRL B-16338 / NBRC 102104 / LLR-40K-21</strain>
    </source>
</reference>
<evidence type="ECO:0000256" key="1">
    <source>
        <dbReference type="SAM" id="MobiDB-lite"/>
    </source>
</evidence>
<protein>
    <submittedName>
        <fullName evidence="3">Uncharacterized protein</fullName>
    </submittedName>
</protein>
<dbReference type="KEGG" id="sna:Snas_4392"/>
<accession>D3Q3X2</accession>
<evidence type="ECO:0000256" key="2">
    <source>
        <dbReference type="SAM" id="Phobius"/>
    </source>
</evidence>
<dbReference type="RefSeq" id="WP_013019610.1">
    <property type="nucleotide sequence ID" value="NC_013947.1"/>
</dbReference>
<keyword evidence="2" id="KW-0472">Membrane</keyword>